<organism evidence="2 3">
    <name type="scientific">Streptomyces spororaveus</name>
    <dbReference type="NCBI Taxonomy" id="284039"/>
    <lineage>
        <taxon>Bacteria</taxon>
        <taxon>Bacillati</taxon>
        <taxon>Actinomycetota</taxon>
        <taxon>Actinomycetes</taxon>
        <taxon>Kitasatosporales</taxon>
        <taxon>Streptomycetaceae</taxon>
        <taxon>Streptomyces</taxon>
    </lineage>
</organism>
<evidence type="ECO:0008006" key="4">
    <source>
        <dbReference type="Google" id="ProtNLM"/>
    </source>
</evidence>
<accession>A0ABQ3T8C1</accession>
<gene>
    <name evidence="2" type="ORF">Sspor_22040</name>
</gene>
<reference evidence="3" key="1">
    <citation type="submission" date="2023-07" db="EMBL/GenBank/DDBJ databases">
        <title>Whole genome shotgun sequence of Streptomyces spororaveus NBRC 15456.</title>
        <authorList>
            <person name="Komaki H."/>
            <person name="Tamura T."/>
        </authorList>
    </citation>
    <scope>NUCLEOTIDE SEQUENCE [LARGE SCALE GENOMIC DNA]</scope>
    <source>
        <strain evidence="3">NBRC 15456</strain>
    </source>
</reference>
<protein>
    <recommendedName>
        <fullName evidence="4">ANTAR domain-containing protein</fullName>
    </recommendedName>
</protein>
<evidence type="ECO:0000256" key="1">
    <source>
        <dbReference type="SAM" id="MobiDB-lite"/>
    </source>
</evidence>
<evidence type="ECO:0000313" key="3">
    <source>
        <dbReference type="Proteomes" id="UP000608522"/>
    </source>
</evidence>
<comment type="caution">
    <text evidence="2">The sequence shown here is derived from an EMBL/GenBank/DDBJ whole genome shotgun (WGS) entry which is preliminary data.</text>
</comment>
<sequence>MTDGFPAPVAVADAPLAATITRVAELAGKMGRELNQVFDLRRLSEASGVPTDVVRTLLDGRPAGEPDLQPASSSASTCSGGPASNRTAAATRSRRSRTAPACRGSRPEH</sequence>
<feature type="region of interest" description="Disordered" evidence="1">
    <location>
        <begin position="57"/>
        <end position="109"/>
    </location>
</feature>
<dbReference type="EMBL" id="BNED01000005">
    <property type="protein sequence ID" value="GHI76643.1"/>
    <property type="molecule type" value="Genomic_DNA"/>
</dbReference>
<evidence type="ECO:0000313" key="2">
    <source>
        <dbReference type="EMBL" id="GHI76643.1"/>
    </source>
</evidence>
<name>A0ABQ3T8C1_9ACTN</name>
<proteinExistence type="predicted"/>
<dbReference type="Proteomes" id="UP000608522">
    <property type="component" value="Unassembled WGS sequence"/>
</dbReference>
<keyword evidence="3" id="KW-1185">Reference proteome</keyword>
<feature type="compositionally biased region" description="Polar residues" evidence="1">
    <location>
        <begin position="70"/>
        <end position="79"/>
    </location>
</feature>